<sequence>MDASRTNLLAAASSAWDMLAALAVAYSLSLLGAVVILVVGWIFAGYAERWSYAAMGSFRHIDETIKTFLSKTLRYVVLIFVGVTVLSQFGVQTTSIVAALGAAGLAIGLALQGTLQNIAAGLMLLFLRPFRVGEYIDAGAVAGTVREIGLFATELRTFDGLYVLAPNSSLWGTPVKNFSRNADRRTDILIGIGYDDDVALAKSTLMDMLIGDSRVYKEPEPAIFVTELAASAINLNVRYWSASSDFERLKSDMTASAKRLLEEKGITIPFPQQEVHFVPQDLAGQAQKSAKPALVLDQNN</sequence>
<dbReference type="Gene3D" id="2.30.30.60">
    <property type="match status" value="1"/>
</dbReference>
<evidence type="ECO:0000256" key="3">
    <source>
        <dbReference type="ARBA" id="ARBA00022475"/>
    </source>
</evidence>
<comment type="function">
    <text evidence="7">Mechanosensitive channel that participates in the regulation of osmotic pressure changes within the cell, opening in response to stretch forces in the membrane lipid bilayer, without the need for other proteins. Contributes to normal resistance to hypoosmotic shock. Forms an ion channel of 1.0 nanosiemens conductance with a slight preference for anions.</text>
</comment>
<keyword evidence="4 7" id="KW-0812">Transmembrane</keyword>
<keyword evidence="3" id="KW-1003">Cell membrane</keyword>
<evidence type="ECO:0000256" key="1">
    <source>
        <dbReference type="ARBA" id="ARBA00004651"/>
    </source>
</evidence>
<keyword evidence="7" id="KW-0813">Transport</keyword>
<keyword evidence="6 7" id="KW-0472">Membrane</keyword>
<dbReference type="SUPFAM" id="SSF82861">
    <property type="entry name" value="Mechanosensitive channel protein MscS (YggB), transmembrane region"/>
    <property type="match status" value="1"/>
</dbReference>
<dbReference type="InterPro" id="IPR023408">
    <property type="entry name" value="MscS_beta-dom_sf"/>
</dbReference>
<comment type="similarity">
    <text evidence="2 7">Belongs to the MscS (TC 1.A.23) family.</text>
</comment>
<comment type="subunit">
    <text evidence="7">Homoheptamer.</text>
</comment>
<evidence type="ECO:0000256" key="4">
    <source>
        <dbReference type="ARBA" id="ARBA00022692"/>
    </source>
</evidence>
<feature type="domain" description="Mechanosensitive ion channel MscS" evidence="8">
    <location>
        <begin position="114"/>
        <end position="180"/>
    </location>
</feature>
<feature type="transmembrane region" description="Helical" evidence="7">
    <location>
        <begin position="96"/>
        <end position="127"/>
    </location>
</feature>
<keyword evidence="7" id="KW-0997">Cell inner membrane</keyword>
<evidence type="ECO:0000256" key="5">
    <source>
        <dbReference type="ARBA" id="ARBA00022989"/>
    </source>
</evidence>
<dbReference type="PANTHER" id="PTHR30221">
    <property type="entry name" value="SMALL-CONDUCTANCE MECHANOSENSITIVE CHANNEL"/>
    <property type="match status" value="1"/>
</dbReference>
<dbReference type="EMBL" id="JAGIYY010000002">
    <property type="protein sequence ID" value="MBP0438958.1"/>
    <property type="molecule type" value="Genomic_DNA"/>
</dbReference>
<protein>
    <recommendedName>
        <fullName evidence="7">Small-conductance mechanosensitive channel</fullName>
    </recommendedName>
</protein>
<evidence type="ECO:0000259" key="10">
    <source>
        <dbReference type="Pfam" id="PF21088"/>
    </source>
</evidence>
<keyword evidence="7" id="KW-0406">Ion transport</keyword>
<organism evidence="11 12">
    <name type="scientific">Tianweitania sediminis</name>
    <dbReference type="NCBI Taxonomy" id="1502156"/>
    <lineage>
        <taxon>Bacteria</taxon>
        <taxon>Pseudomonadati</taxon>
        <taxon>Pseudomonadota</taxon>
        <taxon>Alphaproteobacteria</taxon>
        <taxon>Hyphomicrobiales</taxon>
        <taxon>Phyllobacteriaceae</taxon>
        <taxon>Tianweitania</taxon>
    </lineage>
</organism>
<dbReference type="Gene3D" id="1.10.287.1260">
    <property type="match status" value="1"/>
</dbReference>
<gene>
    <name evidence="11" type="ORF">J5Y06_09880</name>
</gene>
<feature type="domain" description="Mechanosensitive ion channel MscS C-terminal" evidence="9">
    <location>
        <begin position="190"/>
        <end position="268"/>
    </location>
</feature>
<dbReference type="Pfam" id="PF21082">
    <property type="entry name" value="MS_channel_3rd"/>
    <property type="match status" value="1"/>
</dbReference>
<comment type="caution">
    <text evidence="11">The sequence shown here is derived from an EMBL/GenBank/DDBJ whole genome shotgun (WGS) entry which is preliminary data.</text>
</comment>
<keyword evidence="7" id="KW-0407">Ion channel</keyword>
<evidence type="ECO:0000313" key="12">
    <source>
        <dbReference type="Proteomes" id="UP000666240"/>
    </source>
</evidence>
<dbReference type="GO" id="GO:0005886">
    <property type="term" value="C:plasma membrane"/>
    <property type="evidence" value="ECO:0007669"/>
    <property type="project" value="UniProtKB-SubCell"/>
</dbReference>
<dbReference type="InterPro" id="IPR049142">
    <property type="entry name" value="MS_channel_1st"/>
</dbReference>
<dbReference type="Pfam" id="PF00924">
    <property type="entry name" value="MS_channel_2nd"/>
    <property type="match status" value="1"/>
</dbReference>
<dbReference type="InterPro" id="IPR006685">
    <property type="entry name" value="MscS_channel_2nd"/>
</dbReference>
<dbReference type="InterPro" id="IPR049278">
    <property type="entry name" value="MS_channel_C"/>
</dbReference>
<dbReference type="Proteomes" id="UP000666240">
    <property type="component" value="Unassembled WGS sequence"/>
</dbReference>
<evidence type="ECO:0000256" key="6">
    <source>
        <dbReference type="ARBA" id="ARBA00023136"/>
    </source>
</evidence>
<accession>A0A8J7R1J3</accession>
<dbReference type="InterPro" id="IPR011014">
    <property type="entry name" value="MscS_channel_TM-2"/>
</dbReference>
<dbReference type="SUPFAM" id="SSF50182">
    <property type="entry name" value="Sm-like ribonucleoproteins"/>
    <property type="match status" value="1"/>
</dbReference>
<feature type="domain" description="Mechanosensitive ion channel transmembrane helices 2/3" evidence="10">
    <location>
        <begin position="71"/>
        <end position="112"/>
    </location>
</feature>
<dbReference type="Gene3D" id="3.30.70.100">
    <property type="match status" value="1"/>
</dbReference>
<dbReference type="SUPFAM" id="SSF82689">
    <property type="entry name" value="Mechanosensitive channel protein MscS (YggB), C-terminal domain"/>
    <property type="match status" value="1"/>
</dbReference>
<dbReference type="GO" id="GO:0008381">
    <property type="term" value="F:mechanosensitive monoatomic ion channel activity"/>
    <property type="evidence" value="ECO:0007669"/>
    <property type="project" value="InterPro"/>
</dbReference>
<dbReference type="InterPro" id="IPR010920">
    <property type="entry name" value="LSM_dom_sf"/>
</dbReference>
<feature type="transmembrane region" description="Helical" evidence="7">
    <location>
        <begin position="20"/>
        <end position="47"/>
    </location>
</feature>
<dbReference type="PANTHER" id="PTHR30221:SF8">
    <property type="entry name" value="SMALL-CONDUCTANCE MECHANOSENSITIVE CHANNEL"/>
    <property type="match status" value="1"/>
</dbReference>
<evidence type="ECO:0000259" key="9">
    <source>
        <dbReference type="Pfam" id="PF21082"/>
    </source>
</evidence>
<dbReference type="InterPro" id="IPR045275">
    <property type="entry name" value="MscS_archaea/bacteria_type"/>
</dbReference>
<evidence type="ECO:0000256" key="7">
    <source>
        <dbReference type="RuleBase" id="RU369025"/>
    </source>
</evidence>
<reference evidence="11" key="1">
    <citation type="submission" date="2021-03" db="EMBL/GenBank/DDBJ databases">
        <title>Genome sequencing and assembly of Tianweitania sediminis.</title>
        <authorList>
            <person name="Chhetri G."/>
        </authorList>
    </citation>
    <scope>NUCLEOTIDE SEQUENCE</scope>
    <source>
        <strain evidence="11">Z8</strain>
    </source>
</reference>
<dbReference type="Pfam" id="PF21088">
    <property type="entry name" value="MS_channel_1st"/>
    <property type="match status" value="1"/>
</dbReference>
<proteinExistence type="inferred from homology"/>
<feature type="transmembrane region" description="Helical" evidence="7">
    <location>
        <begin position="68"/>
        <end position="90"/>
    </location>
</feature>
<dbReference type="RefSeq" id="WP_209334957.1">
    <property type="nucleotide sequence ID" value="NZ_JAGIYY010000002.1"/>
</dbReference>
<evidence type="ECO:0000313" key="11">
    <source>
        <dbReference type="EMBL" id="MBP0438958.1"/>
    </source>
</evidence>
<dbReference type="AlphaFoldDB" id="A0A8J7R1J3"/>
<comment type="subcellular location">
    <subcellularLocation>
        <location evidence="7">Cell inner membrane</location>
        <topology evidence="7">Multi-pass membrane protein</topology>
    </subcellularLocation>
    <subcellularLocation>
        <location evidence="1">Cell membrane</location>
        <topology evidence="1">Multi-pass membrane protein</topology>
    </subcellularLocation>
</comment>
<keyword evidence="5 7" id="KW-1133">Transmembrane helix</keyword>
<dbReference type="InterPro" id="IPR011066">
    <property type="entry name" value="MscS_channel_C_sf"/>
</dbReference>
<comment type="caution">
    <text evidence="7">Lacks conserved residue(s) required for the propagation of feature annotation.</text>
</comment>
<keyword evidence="12" id="KW-1185">Reference proteome</keyword>
<name>A0A8J7R1J3_9HYPH</name>
<evidence type="ECO:0000259" key="8">
    <source>
        <dbReference type="Pfam" id="PF00924"/>
    </source>
</evidence>
<evidence type="ECO:0000256" key="2">
    <source>
        <dbReference type="ARBA" id="ARBA00008017"/>
    </source>
</evidence>